<keyword evidence="2" id="KW-1185">Reference proteome</keyword>
<protein>
    <submittedName>
        <fullName evidence="1">Transcriptional regulator</fullName>
    </submittedName>
</protein>
<gene>
    <name evidence="1" type="ORF">BR63_10475</name>
</gene>
<dbReference type="InterPro" id="IPR010982">
    <property type="entry name" value="Lambda_DNA-bd_dom_sf"/>
</dbReference>
<accession>A0A7G6E3N8</accession>
<dbReference type="KEGG" id="tfr:BR63_10475"/>
<evidence type="ECO:0000313" key="2">
    <source>
        <dbReference type="Proteomes" id="UP000515847"/>
    </source>
</evidence>
<dbReference type="Gene3D" id="1.10.260.40">
    <property type="entry name" value="lambda repressor-like DNA-binding domains"/>
    <property type="match status" value="1"/>
</dbReference>
<dbReference type="EMBL" id="CP045798">
    <property type="protein sequence ID" value="QNB46692.1"/>
    <property type="molecule type" value="Genomic_DNA"/>
</dbReference>
<dbReference type="AlphaFoldDB" id="A0A7G6E3N8"/>
<proteinExistence type="predicted"/>
<dbReference type="GO" id="GO:0003677">
    <property type="term" value="F:DNA binding"/>
    <property type="evidence" value="ECO:0007669"/>
    <property type="project" value="InterPro"/>
</dbReference>
<dbReference type="RefSeq" id="WP_034420058.1">
    <property type="nucleotide sequence ID" value="NZ_CP045798.1"/>
</dbReference>
<dbReference type="Proteomes" id="UP000515847">
    <property type="component" value="Chromosome"/>
</dbReference>
<sequence>MTKRKRQLTEYGIKVKMALLQKGMSQRQLCKELGCHEVRLSELLCGVNNNANIRNKITKILEIDD</sequence>
<evidence type="ECO:0000313" key="1">
    <source>
        <dbReference type="EMBL" id="QNB46692.1"/>
    </source>
</evidence>
<organism evidence="1 2">
    <name type="scientific">Thermanaerosceptrum fracticalcis</name>
    <dbReference type="NCBI Taxonomy" id="1712410"/>
    <lineage>
        <taxon>Bacteria</taxon>
        <taxon>Bacillati</taxon>
        <taxon>Bacillota</taxon>
        <taxon>Clostridia</taxon>
        <taxon>Eubacteriales</taxon>
        <taxon>Peptococcaceae</taxon>
        <taxon>Thermanaerosceptrum</taxon>
    </lineage>
</organism>
<reference evidence="1 2" key="1">
    <citation type="journal article" date="2019" name="Front. Microbiol.">
        <title>Thermoanaerosceptrum fracticalcis gen. nov. sp. nov., a Novel Fumarate-Fermenting Microorganism From a Deep Fractured Carbonate Aquifer of the US Great Basin.</title>
        <authorList>
            <person name="Hamilton-Brehm S.D."/>
            <person name="Stewart L.E."/>
            <person name="Zavarin M."/>
            <person name="Caldwell M."/>
            <person name="Lawson P.A."/>
            <person name="Onstott T.C."/>
            <person name="Grzymski J."/>
            <person name="Neveux I."/>
            <person name="Lollar B.S."/>
            <person name="Russell C.E."/>
            <person name="Moser D.P."/>
        </authorList>
    </citation>
    <scope>NUCLEOTIDE SEQUENCE [LARGE SCALE GENOMIC DNA]</scope>
    <source>
        <strain evidence="1 2">DRI-13</strain>
    </source>
</reference>
<name>A0A7G6E3N8_THEFR</name>
<dbReference type="SUPFAM" id="SSF47413">
    <property type="entry name" value="lambda repressor-like DNA-binding domains"/>
    <property type="match status" value="1"/>
</dbReference>